<keyword evidence="2" id="KW-1185">Reference proteome</keyword>
<sequence>MRRSPAVLLATMGCVIALAVLLLLTLQLLMPSRDQADLSTAAAPSPSDSQPATFEQVEEVRFPPGTALPLTVDQETRDQLSAAARAVVDPSGPAKRAVEVATGGVIYFGEIYGKTPDTDVYYVLASIDRLYFWKQQGNGPWVYQGDYDATSCTPPIPRALNAAWGAPFGGGPTPNALSMCTQSP</sequence>
<evidence type="ECO:0000313" key="1">
    <source>
        <dbReference type="EMBL" id="GII54469.1"/>
    </source>
</evidence>
<dbReference type="AlphaFoldDB" id="A0A8J3XVL9"/>
<dbReference type="Proteomes" id="UP000605992">
    <property type="component" value="Unassembled WGS sequence"/>
</dbReference>
<reference evidence="1" key="1">
    <citation type="submission" date="2021-01" db="EMBL/GenBank/DDBJ databases">
        <title>Whole genome shotgun sequence of Planotetraspora thailandica NBRC 104271.</title>
        <authorList>
            <person name="Komaki H."/>
            <person name="Tamura T."/>
        </authorList>
    </citation>
    <scope>NUCLEOTIDE SEQUENCE</scope>
    <source>
        <strain evidence="1">NBRC 104271</strain>
    </source>
</reference>
<evidence type="ECO:0000313" key="2">
    <source>
        <dbReference type="Proteomes" id="UP000605992"/>
    </source>
</evidence>
<comment type="caution">
    <text evidence="1">The sequence shown here is derived from an EMBL/GenBank/DDBJ whole genome shotgun (WGS) entry which is preliminary data.</text>
</comment>
<dbReference type="EMBL" id="BOOR01000018">
    <property type="protein sequence ID" value="GII54469.1"/>
    <property type="molecule type" value="Genomic_DNA"/>
</dbReference>
<gene>
    <name evidence="1" type="ORF">Pth03_28580</name>
</gene>
<proteinExistence type="predicted"/>
<name>A0A8J3XVL9_9ACTN</name>
<accession>A0A8J3XVL9</accession>
<organism evidence="1 2">
    <name type="scientific">Planotetraspora thailandica</name>
    <dbReference type="NCBI Taxonomy" id="487172"/>
    <lineage>
        <taxon>Bacteria</taxon>
        <taxon>Bacillati</taxon>
        <taxon>Actinomycetota</taxon>
        <taxon>Actinomycetes</taxon>
        <taxon>Streptosporangiales</taxon>
        <taxon>Streptosporangiaceae</taxon>
        <taxon>Planotetraspora</taxon>
    </lineage>
</organism>
<protein>
    <submittedName>
        <fullName evidence="1">Uncharacterized protein</fullName>
    </submittedName>
</protein>